<feature type="transmembrane region" description="Helical" evidence="1">
    <location>
        <begin position="45"/>
        <end position="70"/>
    </location>
</feature>
<protein>
    <recommendedName>
        <fullName evidence="4">MARVEL domain-containing protein</fullName>
    </recommendedName>
</protein>
<evidence type="ECO:0000256" key="1">
    <source>
        <dbReference type="SAM" id="Phobius"/>
    </source>
</evidence>
<proteinExistence type="predicted"/>
<feature type="transmembrane region" description="Helical" evidence="1">
    <location>
        <begin position="128"/>
        <end position="150"/>
    </location>
</feature>
<evidence type="ECO:0000313" key="3">
    <source>
        <dbReference type="Proteomes" id="UP001218218"/>
    </source>
</evidence>
<keyword evidence="3" id="KW-1185">Reference proteome</keyword>
<reference evidence="2" key="1">
    <citation type="submission" date="2023-03" db="EMBL/GenBank/DDBJ databases">
        <title>Massive genome expansion in bonnet fungi (Mycena s.s.) driven by repeated elements and novel gene families across ecological guilds.</title>
        <authorList>
            <consortium name="Lawrence Berkeley National Laboratory"/>
            <person name="Harder C.B."/>
            <person name="Miyauchi S."/>
            <person name="Viragh M."/>
            <person name="Kuo A."/>
            <person name="Thoen E."/>
            <person name="Andreopoulos B."/>
            <person name="Lu D."/>
            <person name="Skrede I."/>
            <person name="Drula E."/>
            <person name="Henrissat B."/>
            <person name="Morin E."/>
            <person name="Kohler A."/>
            <person name="Barry K."/>
            <person name="LaButti K."/>
            <person name="Morin E."/>
            <person name="Salamov A."/>
            <person name="Lipzen A."/>
            <person name="Mereny Z."/>
            <person name="Hegedus B."/>
            <person name="Baldrian P."/>
            <person name="Stursova M."/>
            <person name="Weitz H."/>
            <person name="Taylor A."/>
            <person name="Grigoriev I.V."/>
            <person name="Nagy L.G."/>
            <person name="Martin F."/>
            <person name="Kauserud H."/>
        </authorList>
    </citation>
    <scope>NUCLEOTIDE SEQUENCE</scope>
    <source>
        <strain evidence="2">CBHHK002</strain>
    </source>
</reference>
<keyword evidence="1" id="KW-0812">Transmembrane</keyword>
<dbReference type="Proteomes" id="UP001218218">
    <property type="component" value="Unassembled WGS sequence"/>
</dbReference>
<organism evidence="2 3">
    <name type="scientific">Mycena albidolilacea</name>
    <dbReference type="NCBI Taxonomy" id="1033008"/>
    <lineage>
        <taxon>Eukaryota</taxon>
        <taxon>Fungi</taxon>
        <taxon>Dikarya</taxon>
        <taxon>Basidiomycota</taxon>
        <taxon>Agaricomycotina</taxon>
        <taxon>Agaricomycetes</taxon>
        <taxon>Agaricomycetidae</taxon>
        <taxon>Agaricales</taxon>
        <taxon>Marasmiineae</taxon>
        <taxon>Mycenaceae</taxon>
        <taxon>Mycena</taxon>
    </lineage>
</organism>
<name>A0AAD7AL92_9AGAR</name>
<feature type="transmembrane region" description="Helical" evidence="1">
    <location>
        <begin position="77"/>
        <end position="97"/>
    </location>
</feature>
<dbReference type="EMBL" id="JARIHO010000005">
    <property type="protein sequence ID" value="KAJ7361725.1"/>
    <property type="molecule type" value="Genomic_DNA"/>
</dbReference>
<keyword evidence="1" id="KW-0472">Membrane</keyword>
<gene>
    <name evidence="2" type="ORF">DFH08DRAFT_684503</name>
</gene>
<sequence>MSFAEAHYHPFLFTMMILVGLAEAGLTAFLVNAGNTHGTWPSPRYHSLLLFILFNASWTVLFAVAYMLWLVDGAKHLLANIASSIFWLTVTAILWGVSAGVFHYTRTGGNCPTSPTISRCRQSLTVEALAWAEFALSGVALFWTCVWVGFSGRRRVRDSVRDSRRMV</sequence>
<evidence type="ECO:0008006" key="4">
    <source>
        <dbReference type="Google" id="ProtNLM"/>
    </source>
</evidence>
<comment type="caution">
    <text evidence="2">The sequence shown here is derived from an EMBL/GenBank/DDBJ whole genome shotgun (WGS) entry which is preliminary data.</text>
</comment>
<feature type="transmembrane region" description="Helical" evidence="1">
    <location>
        <begin position="12"/>
        <end position="33"/>
    </location>
</feature>
<keyword evidence="1" id="KW-1133">Transmembrane helix</keyword>
<accession>A0AAD7AL92</accession>
<dbReference type="AlphaFoldDB" id="A0AAD7AL92"/>
<evidence type="ECO:0000313" key="2">
    <source>
        <dbReference type="EMBL" id="KAJ7361725.1"/>
    </source>
</evidence>